<keyword evidence="2" id="KW-1133">Transmembrane helix</keyword>
<sequence length="206" mass="23922">MEENKSYPKGYTPPKGRPTPKRVEQEIARGVRRDPHGMTDAQRRQNRKELKASMSKQEWKEYKKKERAERQAETKRAQERMAAGDERYLMERDRGEERRYVRDWVDSKRFLNEWIMPMLLVMLLCMFIGIYSPQVSTVATLLGVVVIVVFGAEGVIIGRRANKAVLEKFPNSTEPGFGLGMYAYSRANQPRKWRTPKPRVAVGDTV</sequence>
<organism evidence="3 4">
    <name type="scientific">Corynebacterium incognita</name>
    <dbReference type="NCBI Taxonomy" id="2754725"/>
    <lineage>
        <taxon>Bacteria</taxon>
        <taxon>Bacillati</taxon>
        <taxon>Actinomycetota</taxon>
        <taxon>Actinomycetes</taxon>
        <taxon>Mycobacteriales</taxon>
        <taxon>Corynebacteriaceae</taxon>
        <taxon>Corynebacterium</taxon>
    </lineage>
</organism>
<keyword evidence="2" id="KW-0812">Transmembrane</keyword>
<evidence type="ECO:0000313" key="3">
    <source>
        <dbReference type="EMBL" id="QNE90457.1"/>
    </source>
</evidence>
<accession>A0A7G7CS91</accession>
<protein>
    <submittedName>
        <fullName evidence="3">DUF3043 domain-containing protein</fullName>
    </submittedName>
</protein>
<keyword evidence="4" id="KW-1185">Reference proteome</keyword>
<evidence type="ECO:0000313" key="4">
    <source>
        <dbReference type="Proteomes" id="UP000515743"/>
    </source>
</evidence>
<dbReference type="Pfam" id="PF11241">
    <property type="entry name" value="DUF3043"/>
    <property type="match status" value="1"/>
</dbReference>
<feature type="compositionally biased region" description="Basic and acidic residues" evidence="1">
    <location>
        <begin position="21"/>
        <end position="81"/>
    </location>
</feature>
<keyword evidence="2" id="KW-0472">Membrane</keyword>
<dbReference type="Proteomes" id="UP000515743">
    <property type="component" value="Chromosome"/>
</dbReference>
<dbReference type="RefSeq" id="WP_185176830.1">
    <property type="nucleotide sequence ID" value="NZ_CP059404.1"/>
</dbReference>
<dbReference type="KEGG" id="cik:H0194_02265"/>
<feature type="transmembrane region" description="Helical" evidence="2">
    <location>
        <begin position="138"/>
        <end position="158"/>
    </location>
</feature>
<evidence type="ECO:0000256" key="1">
    <source>
        <dbReference type="SAM" id="MobiDB-lite"/>
    </source>
</evidence>
<dbReference type="InterPro" id="IPR021403">
    <property type="entry name" value="DUF3043"/>
</dbReference>
<dbReference type="AlphaFoldDB" id="A0A7G7CS91"/>
<feature type="region of interest" description="Disordered" evidence="1">
    <location>
        <begin position="1"/>
        <end position="81"/>
    </location>
</feature>
<feature type="transmembrane region" description="Helical" evidence="2">
    <location>
        <begin position="114"/>
        <end position="132"/>
    </location>
</feature>
<name>A0A7G7CS91_9CORY</name>
<evidence type="ECO:0000256" key="2">
    <source>
        <dbReference type="SAM" id="Phobius"/>
    </source>
</evidence>
<dbReference type="EMBL" id="CP059404">
    <property type="protein sequence ID" value="QNE90457.1"/>
    <property type="molecule type" value="Genomic_DNA"/>
</dbReference>
<proteinExistence type="predicted"/>
<gene>
    <name evidence="3" type="ORF">H0194_02265</name>
</gene>
<reference evidence="3 4" key="1">
    <citation type="submission" date="2020-07" db="EMBL/GenBank/DDBJ databases">
        <title>Complete genome and description of Corynebacterium incognita strain Marseille-Q3630 sp. nov.</title>
        <authorList>
            <person name="Boxberger M."/>
        </authorList>
    </citation>
    <scope>NUCLEOTIDE SEQUENCE [LARGE SCALE GENOMIC DNA]</scope>
    <source>
        <strain evidence="3 4">Marseille-Q3630</strain>
    </source>
</reference>